<dbReference type="GeneID" id="29003654"/>
<dbReference type="AlphaFoldDB" id="A0A162YJK4"/>
<dbReference type="Proteomes" id="UP000077315">
    <property type="component" value="Unassembled WGS sequence"/>
</dbReference>
<proteinExistence type="predicted"/>
<keyword evidence="2" id="KW-1185">Reference proteome</keyword>
<dbReference type="OrthoDB" id="2282120at2759"/>
<dbReference type="InParanoid" id="A0A162YJK4"/>
<evidence type="ECO:0000313" key="2">
    <source>
        <dbReference type="Proteomes" id="UP000077315"/>
    </source>
</evidence>
<evidence type="ECO:0000313" key="1">
    <source>
        <dbReference type="EMBL" id="OAD81135.1"/>
    </source>
</evidence>
<dbReference type="RefSeq" id="XP_018299175.1">
    <property type="nucleotide sequence ID" value="XM_018442748.1"/>
</dbReference>
<dbReference type="VEuPathDB" id="FungiDB:PHYBLDRAFT_72959"/>
<reference evidence="2" key="1">
    <citation type="submission" date="2015-06" db="EMBL/GenBank/DDBJ databases">
        <title>Expansion of signal transduction pathways in fungi by whole-genome duplication.</title>
        <authorList>
            <consortium name="DOE Joint Genome Institute"/>
            <person name="Corrochano L.M."/>
            <person name="Kuo A."/>
            <person name="Marcet-Houben M."/>
            <person name="Polaino S."/>
            <person name="Salamov A."/>
            <person name="Villalobos J.M."/>
            <person name="Alvarez M.I."/>
            <person name="Avalos J."/>
            <person name="Benito E.P."/>
            <person name="Benoit I."/>
            <person name="Burger G."/>
            <person name="Camino L.P."/>
            <person name="Canovas D."/>
            <person name="Cerda-Olmedo E."/>
            <person name="Cheng J.-F."/>
            <person name="Dominguez A."/>
            <person name="Elias M."/>
            <person name="Eslava A.P."/>
            <person name="Glaser F."/>
            <person name="Grimwood J."/>
            <person name="Gutierrez G."/>
            <person name="Heitman J."/>
            <person name="Henrissat B."/>
            <person name="Iturriaga E.A."/>
            <person name="Lang B.F."/>
            <person name="Lavin J.L."/>
            <person name="Lee S."/>
            <person name="Li W."/>
            <person name="Lindquist E."/>
            <person name="Lopez-Garcia S."/>
            <person name="Luque E.M."/>
            <person name="Marcos A.T."/>
            <person name="Martin J."/>
            <person name="McCluskey K."/>
            <person name="Medina H.R."/>
            <person name="Miralles-Duran A."/>
            <person name="Miyazaki A."/>
            <person name="Munoz-Torres E."/>
            <person name="Oguiza J.A."/>
            <person name="Ohm R."/>
            <person name="Olmedo M."/>
            <person name="Orejas M."/>
            <person name="Ortiz-Castellanos L."/>
            <person name="Pisabarro A.G."/>
            <person name="Rodriguez-Romero J."/>
            <person name="Ruiz-Herrera J."/>
            <person name="Ruiz-Vazquez R."/>
            <person name="Sanz C."/>
            <person name="Schackwitz W."/>
            <person name="Schmutz J."/>
            <person name="Shahriari M."/>
            <person name="Shelest E."/>
            <person name="Silva-Franco F."/>
            <person name="Soanes D."/>
            <person name="Syed K."/>
            <person name="Tagua V.G."/>
            <person name="Talbot N.J."/>
            <person name="Thon M."/>
            <person name="De vries R.P."/>
            <person name="Wiebenga A."/>
            <person name="Yadav J.S."/>
            <person name="Braun E.L."/>
            <person name="Baker S."/>
            <person name="Garre V."/>
            <person name="Horwitz B."/>
            <person name="Torres-Martinez S."/>
            <person name="Idnurm A."/>
            <person name="Herrera-Estrella A."/>
            <person name="Gabaldon T."/>
            <person name="Grigoriev I.V."/>
        </authorList>
    </citation>
    <scope>NUCLEOTIDE SEQUENCE [LARGE SCALE GENOMIC DNA]</scope>
    <source>
        <strain evidence="2">NRRL 1555(-)</strain>
    </source>
</reference>
<name>A0A162YJK4_PHYB8</name>
<sequence length="577" mass="66403">MPLKFSAFIGMNKHIIIQDIILHRRTSLVDVKRMWINRFASETKRENPAEMDSEKVDWSELMETAIEKSNEVIEQSIRRKRNLIISDTYEKENEIFGHTITKRQAEDSIVKGVKGKKAIRKLEDIVKLDNDFQKGNVDEKEEVPVVEAASSQEYHANVISQDSDLEFQADTGVPFMNIVYNESEIDSSYKDRPSLTEIEESSSPSTIGYVWTMTLGELNIISFGKKEMATTNKYIKTLYDDAHSDAMNKILKPGDVDKRLFLSGLFDCSISTEIIEQYLVPIAKLPNTINSCIKSMEKAMDNNTIMESGGTQYNSVEELALYHVILSIFLNHAVIPIKIQTSELDFIVKSVACLLGPIWSSNDQVKIIWDYTTAINKQKMPDTVSSRPDMVFHSNLYEIGNGEIKAVNTPKTAVNLARNRVLETCKRQLHQRLKKARSSKEAVTFGILIYVTFENGYYPYKRVSVGLMPTSNTTYKCTEKMLMDLIQLKRSMNRSLRIDDNTKDTQEFTLVDKNQLLPTLSYVLYSKDINLFESILKEYFFLWLYHYEEACNIRLQAKHLVQDSIPYIILSRDYRFV</sequence>
<gene>
    <name evidence="1" type="ORF">PHYBLDRAFT_72959</name>
</gene>
<organism evidence="1 2">
    <name type="scientific">Phycomyces blakesleeanus (strain ATCC 8743b / DSM 1359 / FGSC 10004 / NBRC 33097 / NRRL 1555)</name>
    <dbReference type="NCBI Taxonomy" id="763407"/>
    <lineage>
        <taxon>Eukaryota</taxon>
        <taxon>Fungi</taxon>
        <taxon>Fungi incertae sedis</taxon>
        <taxon>Mucoromycota</taxon>
        <taxon>Mucoromycotina</taxon>
        <taxon>Mucoromycetes</taxon>
        <taxon>Mucorales</taxon>
        <taxon>Phycomycetaceae</taxon>
        <taxon>Phycomyces</taxon>
    </lineage>
</organism>
<protein>
    <submittedName>
        <fullName evidence="1">Uncharacterized protein</fullName>
    </submittedName>
</protein>
<accession>A0A162YJK4</accession>
<dbReference type="EMBL" id="KV440971">
    <property type="protein sequence ID" value="OAD81135.1"/>
    <property type="molecule type" value="Genomic_DNA"/>
</dbReference>